<feature type="region of interest" description="Disordered" evidence="5">
    <location>
        <begin position="76"/>
        <end position="124"/>
    </location>
</feature>
<evidence type="ECO:0000256" key="5">
    <source>
        <dbReference type="SAM" id="MobiDB-lite"/>
    </source>
</evidence>
<dbReference type="HAMAP" id="MF_00167">
    <property type="entry name" value="CsrA"/>
    <property type="match status" value="1"/>
</dbReference>
<evidence type="ECO:0000313" key="7">
    <source>
        <dbReference type="Proteomes" id="UP001500368"/>
    </source>
</evidence>
<dbReference type="NCBIfam" id="TIGR00202">
    <property type="entry name" value="csrA"/>
    <property type="match status" value="1"/>
</dbReference>
<feature type="compositionally biased region" description="Basic and acidic residues" evidence="5">
    <location>
        <begin position="84"/>
        <end position="110"/>
    </location>
</feature>
<name>A0ABP9FXP8_9MICC</name>
<keyword evidence="3 4" id="KW-0694">RNA-binding</keyword>
<dbReference type="Pfam" id="PF02599">
    <property type="entry name" value="CsrA"/>
    <property type="match status" value="1"/>
</dbReference>
<accession>A0ABP9FXP8</accession>
<sequence>MLVLTRKVGEQVLIGDDVVVTVLEVRGDGIKIGIDAPRSVKVQRREIVLSVADTNVEAARSADSTTESALKALFGVSALQQTDTEDRSSNDHSTDKRSTDKRSTDRRSTDVAEPEANGPQTGES</sequence>
<organism evidence="6 7">
    <name type="scientific">Nesterenkonia rhizosphaerae</name>
    <dbReference type="NCBI Taxonomy" id="1348272"/>
    <lineage>
        <taxon>Bacteria</taxon>
        <taxon>Bacillati</taxon>
        <taxon>Actinomycetota</taxon>
        <taxon>Actinomycetes</taxon>
        <taxon>Micrococcales</taxon>
        <taxon>Micrococcaceae</taxon>
        <taxon>Nesterenkonia</taxon>
    </lineage>
</organism>
<evidence type="ECO:0000256" key="1">
    <source>
        <dbReference type="ARBA" id="ARBA00022490"/>
    </source>
</evidence>
<keyword evidence="4" id="KW-0678">Repressor</keyword>
<evidence type="ECO:0000256" key="4">
    <source>
        <dbReference type="HAMAP-Rule" id="MF_00167"/>
    </source>
</evidence>
<dbReference type="EMBL" id="BAABLW010000007">
    <property type="protein sequence ID" value="GAA4920191.1"/>
    <property type="molecule type" value="Genomic_DNA"/>
</dbReference>
<dbReference type="SUPFAM" id="SSF117130">
    <property type="entry name" value="CsrA-like"/>
    <property type="match status" value="1"/>
</dbReference>
<reference evidence="7" key="1">
    <citation type="journal article" date="2019" name="Int. J. Syst. Evol. Microbiol.">
        <title>The Global Catalogue of Microorganisms (GCM) 10K type strain sequencing project: providing services to taxonomists for standard genome sequencing and annotation.</title>
        <authorList>
            <consortium name="The Broad Institute Genomics Platform"/>
            <consortium name="The Broad Institute Genome Sequencing Center for Infectious Disease"/>
            <person name="Wu L."/>
            <person name="Ma J."/>
        </authorList>
    </citation>
    <scope>NUCLEOTIDE SEQUENCE [LARGE SCALE GENOMIC DNA]</scope>
    <source>
        <strain evidence="7">JCM 19129</strain>
    </source>
</reference>
<comment type="caution">
    <text evidence="6">The sequence shown here is derived from an EMBL/GenBank/DDBJ whole genome shotgun (WGS) entry which is preliminary data.</text>
</comment>
<evidence type="ECO:0000256" key="3">
    <source>
        <dbReference type="ARBA" id="ARBA00022884"/>
    </source>
</evidence>
<comment type="subcellular location">
    <subcellularLocation>
        <location evidence="4">Cytoplasm</location>
    </subcellularLocation>
</comment>
<gene>
    <name evidence="4" type="primary">csrA</name>
    <name evidence="6" type="ORF">GCM10025790_15270</name>
</gene>
<comment type="subunit">
    <text evidence="4">Homodimer; the beta-strands of each monomer intercalate to form a hydrophobic core, while the alpha-helices form wings that extend away from the core.</text>
</comment>
<keyword evidence="1 4" id="KW-0963">Cytoplasm</keyword>
<dbReference type="InterPro" id="IPR003751">
    <property type="entry name" value="CsrA"/>
</dbReference>
<dbReference type="Proteomes" id="UP001500368">
    <property type="component" value="Unassembled WGS sequence"/>
</dbReference>
<dbReference type="NCBIfam" id="NF002469">
    <property type="entry name" value="PRK01712.1"/>
    <property type="match status" value="1"/>
</dbReference>
<dbReference type="RefSeq" id="WP_345477463.1">
    <property type="nucleotide sequence ID" value="NZ_BAABLW010000007.1"/>
</dbReference>
<dbReference type="InterPro" id="IPR036107">
    <property type="entry name" value="CsrA_sf"/>
</dbReference>
<comment type="function">
    <text evidence="4">A translational regulator that binds mRNA to regulate translation initiation and/or mRNA stability. Usually binds in the 5'-UTR at or near the Shine-Dalgarno sequence preventing ribosome-binding, thus repressing translation. Its main target seems to be the major flagellin gene, while its function is anatagonized by FliW.</text>
</comment>
<keyword evidence="2 4" id="KW-0810">Translation regulation</keyword>
<proteinExistence type="inferred from homology"/>
<keyword evidence="4" id="KW-1005">Bacterial flagellum biogenesis</keyword>
<dbReference type="PANTHER" id="PTHR34984">
    <property type="entry name" value="CARBON STORAGE REGULATOR"/>
    <property type="match status" value="1"/>
</dbReference>
<keyword evidence="7" id="KW-1185">Reference proteome</keyword>
<protein>
    <recommendedName>
        <fullName evidence="4">Translational regulator CsrA</fullName>
    </recommendedName>
</protein>
<evidence type="ECO:0000313" key="6">
    <source>
        <dbReference type="EMBL" id="GAA4920191.1"/>
    </source>
</evidence>
<dbReference type="Gene3D" id="2.60.40.4380">
    <property type="entry name" value="Translational regulator CsrA"/>
    <property type="match status" value="1"/>
</dbReference>
<comment type="similarity">
    <text evidence="4">Belongs to the CsrA/RsmA family.</text>
</comment>
<evidence type="ECO:0000256" key="2">
    <source>
        <dbReference type="ARBA" id="ARBA00022845"/>
    </source>
</evidence>
<dbReference type="PANTHER" id="PTHR34984:SF1">
    <property type="entry name" value="CARBON STORAGE REGULATOR"/>
    <property type="match status" value="1"/>
</dbReference>